<accession>A0ACB1B3H5</accession>
<dbReference type="Proteomes" id="UP001497535">
    <property type="component" value="Unassembled WGS sequence"/>
</dbReference>
<organism evidence="1 2">
    <name type="scientific">Meloidogyne enterolobii</name>
    <name type="common">Root-knot nematode worm</name>
    <name type="synonym">Meloidogyne mayaguensis</name>
    <dbReference type="NCBI Taxonomy" id="390850"/>
    <lineage>
        <taxon>Eukaryota</taxon>
        <taxon>Metazoa</taxon>
        <taxon>Ecdysozoa</taxon>
        <taxon>Nematoda</taxon>
        <taxon>Chromadorea</taxon>
        <taxon>Rhabditida</taxon>
        <taxon>Tylenchina</taxon>
        <taxon>Tylenchomorpha</taxon>
        <taxon>Tylenchoidea</taxon>
        <taxon>Meloidogynidae</taxon>
        <taxon>Meloidogyninae</taxon>
        <taxon>Meloidogyne</taxon>
    </lineage>
</organism>
<sequence length="52" mass="6081">MMKLIYPKNYFSFVIMLVSVLIVSRSIVEARPKFCGLGGQSSREFRRQHVNF</sequence>
<evidence type="ECO:0000313" key="1">
    <source>
        <dbReference type="EMBL" id="CAK5120629.1"/>
    </source>
</evidence>
<comment type="caution">
    <text evidence="1">The sequence shown here is derived from an EMBL/GenBank/DDBJ whole genome shotgun (WGS) entry which is preliminary data.</text>
</comment>
<keyword evidence="2" id="KW-1185">Reference proteome</keyword>
<dbReference type="EMBL" id="CAVMJV010000176">
    <property type="protein sequence ID" value="CAK5120629.1"/>
    <property type="molecule type" value="Genomic_DNA"/>
</dbReference>
<reference evidence="1" key="1">
    <citation type="submission" date="2023-11" db="EMBL/GenBank/DDBJ databases">
        <authorList>
            <person name="Poullet M."/>
        </authorList>
    </citation>
    <scope>NUCLEOTIDE SEQUENCE</scope>
    <source>
        <strain evidence="1">E1834</strain>
    </source>
</reference>
<protein>
    <submittedName>
        <fullName evidence="1">Uncharacterized protein</fullName>
    </submittedName>
</protein>
<evidence type="ECO:0000313" key="2">
    <source>
        <dbReference type="Proteomes" id="UP001497535"/>
    </source>
</evidence>
<proteinExistence type="predicted"/>
<name>A0ACB1B3H5_MELEN</name>
<gene>
    <name evidence="1" type="ORF">MENTE1834_LOCUS46786</name>
</gene>